<dbReference type="EMBL" id="HBUF01369777">
    <property type="protein sequence ID" value="CAG6725562.1"/>
    <property type="molecule type" value="Transcribed_RNA"/>
</dbReference>
<dbReference type="EMBL" id="HBUF01612857">
    <property type="protein sequence ID" value="CAG6779117.1"/>
    <property type="molecule type" value="Transcribed_RNA"/>
</dbReference>
<organism evidence="2">
    <name type="scientific">Cacopsylla melanoneura</name>
    <dbReference type="NCBI Taxonomy" id="428564"/>
    <lineage>
        <taxon>Eukaryota</taxon>
        <taxon>Metazoa</taxon>
        <taxon>Ecdysozoa</taxon>
        <taxon>Arthropoda</taxon>
        <taxon>Hexapoda</taxon>
        <taxon>Insecta</taxon>
        <taxon>Pterygota</taxon>
        <taxon>Neoptera</taxon>
        <taxon>Paraneoptera</taxon>
        <taxon>Hemiptera</taxon>
        <taxon>Sternorrhyncha</taxon>
        <taxon>Psylloidea</taxon>
        <taxon>Psyllidae</taxon>
        <taxon>Psyllinae</taxon>
        <taxon>Cacopsylla</taxon>
    </lineage>
</organism>
<dbReference type="EMBL" id="HBUF01093805">
    <property type="protein sequence ID" value="CAG6636361.1"/>
    <property type="molecule type" value="Transcribed_RNA"/>
</dbReference>
<reference evidence="2" key="1">
    <citation type="submission" date="2021-05" db="EMBL/GenBank/DDBJ databases">
        <authorList>
            <person name="Alioto T."/>
            <person name="Alioto T."/>
            <person name="Gomez Garrido J."/>
        </authorList>
    </citation>
    <scope>NUCLEOTIDE SEQUENCE</scope>
</reference>
<evidence type="ECO:0000256" key="1">
    <source>
        <dbReference type="SAM" id="Phobius"/>
    </source>
</evidence>
<dbReference type="EMBL" id="HBUF01612859">
    <property type="protein sequence ID" value="CAG6779125.1"/>
    <property type="molecule type" value="Transcribed_RNA"/>
</dbReference>
<sequence>MVCVRRRVPREPTPALWVSVVRMTGARRSAMLPPIVCLGKCVVAAFVFPAVVQTRTVLADKCVVVASVDVRLVSLSLRPVVWTQMNVSPIRVIEQPPVLTHRVVTGVFVNPTLWEIPI</sequence>
<dbReference type="EMBL" id="HBUF01093804">
    <property type="protein sequence ID" value="CAG6636357.1"/>
    <property type="molecule type" value="Transcribed_RNA"/>
</dbReference>
<name>A0A8D9DN30_9HEMI</name>
<dbReference type="EMBL" id="HBUF01369778">
    <property type="protein sequence ID" value="CAG6725565.1"/>
    <property type="molecule type" value="Transcribed_RNA"/>
</dbReference>
<keyword evidence="1" id="KW-0472">Membrane</keyword>
<dbReference type="AlphaFoldDB" id="A0A8D9DN30"/>
<dbReference type="EMBL" id="HBUF01187409">
    <property type="protein sequence ID" value="CAG6657151.1"/>
    <property type="molecule type" value="Transcribed_RNA"/>
</dbReference>
<proteinExistence type="predicted"/>
<keyword evidence="1" id="KW-1133">Transmembrane helix</keyword>
<feature type="transmembrane region" description="Helical" evidence="1">
    <location>
        <begin position="32"/>
        <end position="52"/>
    </location>
</feature>
<dbReference type="EMBL" id="HBUF01187410">
    <property type="protein sequence ID" value="CAG6657154.1"/>
    <property type="molecule type" value="Transcribed_RNA"/>
</dbReference>
<accession>A0A8D9DN30</accession>
<evidence type="ECO:0000313" key="2">
    <source>
        <dbReference type="EMBL" id="CAG6725562.1"/>
    </source>
</evidence>
<dbReference type="EMBL" id="HBUF01612858">
    <property type="protein sequence ID" value="CAG6779121.1"/>
    <property type="molecule type" value="Transcribed_RNA"/>
</dbReference>
<dbReference type="EMBL" id="HBUF01093806">
    <property type="protein sequence ID" value="CAG6636365.1"/>
    <property type="molecule type" value="Transcribed_RNA"/>
</dbReference>
<keyword evidence="1" id="KW-0812">Transmembrane</keyword>
<protein>
    <submittedName>
        <fullName evidence="2">Uncharacterized protein</fullName>
    </submittedName>
</protein>